<evidence type="ECO:0000313" key="1">
    <source>
        <dbReference type="EMBL" id="CEF89031.1"/>
    </source>
</evidence>
<name>A0A0A1IUF1_9CAUD</name>
<dbReference type="Proteomes" id="UP000030231">
    <property type="component" value="Genome"/>
</dbReference>
<dbReference type="InterPro" id="IPR027417">
    <property type="entry name" value="P-loop_NTPase"/>
</dbReference>
<dbReference type="Gene3D" id="3.40.50.300">
    <property type="entry name" value="P-loop containing nucleotide triphosphate hydrolases"/>
    <property type="match status" value="1"/>
</dbReference>
<accession>A0A0A1IUF1</accession>
<sequence length="620" mass="70561">MSKMTVAQIAAMHGIDLYSDHKTACPQCRKKGADNSGDNLKVYGTDRNTGEHKGAYCWACGYTLLSEEQERDARGEDEEEWNFVGTEFNAEINAQIKEQCSYDPRGYRGLSKETCQYFGVLHGFDPETGEIATQLYPTTTNYELTGYKQRIMPKNFSEPIGETGKDCELFGQFRFKNSNSKKVLIVGGEVDQLSAFQMLKEYDDRRAGGKSDYEPTPVVSPTIGESGAWKQLQAQYEWLDRFEQIILCFDSDDAGREAADKAADKLPKGKVFMMEMNRKDPNEYLKAGRQSEFVSAFYRARTWTPSGIVGSDALDARMYEAVQVEKIPLPPFAKKLQKAMAGGIPLGRIVNIGAASGMGKSTVVDEFTLFWIYNSPHMPGTVTLESDCGEYAIKLLSRKVGEKADLYETVEEKVAFLDRHRDARYDLWHKEDGSPRFYLIDDRDGSLAALKAQIEQLIIQFECRVIILDPLQDILDGLSNEEQSVFMRWQKGMTKSHRVTFININHVRKSGGGQKANSAGAELYEEDFQGSSSIFKSGAANILMWRNKDAENEFEKNLINVKLSKCRWTGRTGMMGNWYYDVETHTIWDLDDYLDRYPDKRREYEAWMAQKEEEGRDTEY</sequence>
<keyword evidence="1" id="KW-0378">Hydrolase</keyword>
<dbReference type="InterPro" id="IPR027032">
    <property type="entry name" value="Twinkle-like"/>
</dbReference>
<dbReference type="PANTHER" id="PTHR12873">
    <property type="entry name" value="T7-LIKE MITOCHONDRIAL DNA HELICASE"/>
    <property type="match status" value="1"/>
</dbReference>
<keyword evidence="1" id="KW-0067">ATP-binding</keyword>
<dbReference type="GeneID" id="40100212"/>
<dbReference type="Pfam" id="PF13155">
    <property type="entry name" value="Toprim_2"/>
    <property type="match status" value="1"/>
</dbReference>
<keyword evidence="1" id="KW-0347">Helicase</keyword>
<reference evidence="1 2" key="1">
    <citation type="journal article" date="2015" name="PLoS ONE">
        <title>Investigation of a Large Collection of Pseudomonas aeruginosa Bacteriophages Collected from a Single Environmental Source in Abidjan, Cote d'Ivoire.</title>
        <authorList>
            <person name="Essoh C."/>
            <person name="Latino L."/>
            <person name="Midoux C."/>
            <person name="Blouin Y."/>
            <person name="Loukou G."/>
            <person name="Nguetta S.P."/>
            <person name="Lathro S."/>
            <person name="Cablanmian A."/>
            <person name="Kouassi A.K."/>
            <person name="Vergnaud G."/>
            <person name="Pourcel C."/>
        </authorList>
    </citation>
    <scope>NUCLEOTIDE SEQUENCE [LARGE SCALE GENOMIC DNA]</scope>
    <source>
        <strain evidence="1">Ab02</strain>
    </source>
</reference>
<organism evidence="1 2">
    <name type="scientific">Pseudomonas phage vB_PaeM_C2-10_Ab02</name>
    <dbReference type="NCBI Taxonomy" id="1548900"/>
    <lineage>
        <taxon>Viruses</taxon>
        <taxon>Duplodnaviria</taxon>
        <taxon>Heunggongvirae</taxon>
        <taxon>Uroviricota</taxon>
        <taxon>Caudoviricetes</taxon>
        <taxon>Vandenendeviridae</taxon>
        <taxon>Skurskavirinae</taxon>
        <taxon>Pakpunavirus</taxon>
        <taxon>Pakpunavirus CAb02</taxon>
    </lineage>
</organism>
<dbReference type="Pfam" id="PF13481">
    <property type="entry name" value="AAA_25"/>
    <property type="match status" value="1"/>
</dbReference>
<dbReference type="PANTHER" id="PTHR12873:SF0">
    <property type="entry name" value="TWINKLE MTDNA HELICASE"/>
    <property type="match status" value="1"/>
</dbReference>
<dbReference type="SMR" id="A0A0A1IUF1"/>
<gene>
    <name evidence="1" type="primary">ORF102</name>
</gene>
<keyword evidence="2" id="KW-1185">Reference proteome</keyword>
<dbReference type="GO" id="GO:0043139">
    <property type="term" value="F:5'-3' DNA helicase activity"/>
    <property type="evidence" value="ECO:0007669"/>
    <property type="project" value="InterPro"/>
</dbReference>
<proteinExistence type="predicted"/>
<dbReference type="KEGG" id="vg:40100212"/>
<protein>
    <submittedName>
        <fullName evidence="1">Putative primase/helicase protein</fullName>
    </submittedName>
</protein>
<dbReference type="GO" id="GO:0003697">
    <property type="term" value="F:single-stranded DNA binding"/>
    <property type="evidence" value="ECO:0007669"/>
    <property type="project" value="InterPro"/>
</dbReference>
<dbReference type="EMBL" id="LN610572">
    <property type="protein sequence ID" value="CEF89031.1"/>
    <property type="molecule type" value="Genomic_DNA"/>
</dbReference>
<keyword evidence="1" id="KW-0547">Nucleotide-binding</keyword>
<evidence type="ECO:0000313" key="2">
    <source>
        <dbReference type="Proteomes" id="UP000030231"/>
    </source>
</evidence>
<dbReference type="CDD" id="cd19483">
    <property type="entry name" value="RecA-like_Gp4D_helicase"/>
    <property type="match status" value="1"/>
</dbReference>
<dbReference type="SUPFAM" id="SSF52540">
    <property type="entry name" value="P-loop containing nucleoside triphosphate hydrolases"/>
    <property type="match status" value="1"/>
</dbReference>
<dbReference type="SUPFAM" id="SSF56731">
    <property type="entry name" value="DNA primase core"/>
    <property type="match status" value="1"/>
</dbReference>
<dbReference type="RefSeq" id="YP_009623508.1">
    <property type="nucleotide sequence ID" value="NC_042113.1"/>
</dbReference>
<dbReference type="Gene3D" id="3.40.1360.10">
    <property type="match status" value="1"/>
</dbReference>